<evidence type="ECO:0000256" key="1">
    <source>
        <dbReference type="ARBA" id="ARBA00004651"/>
    </source>
</evidence>
<dbReference type="InterPro" id="IPR010343">
    <property type="entry name" value="ArAE_1"/>
</dbReference>
<feature type="transmembrane region" description="Helical" evidence="6">
    <location>
        <begin position="12"/>
        <end position="40"/>
    </location>
</feature>
<dbReference type="RefSeq" id="WP_093194943.1">
    <property type="nucleotide sequence ID" value="NZ_FNEV01000019.1"/>
</dbReference>
<gene>
    <name evidence="7" type="ORF">SAMN04490247_3325</name>
</gene>
<sequence>MKLGARMVKTGLAVAVALYVGNMSDFISPLLAAIAVVFSIQPSIYRSYQSIIEQVQGNIIGALIAVAAVFTLGNDPFIVAFAIIIAIGITSSMKMNENTISLAVVAVVALMDSTDQTFTYFAASRIASMFVGILAAFIVNLVFLPPKYETKLFGKIDDSTSDILQWIRVTTRKLSDEPALKYEITRIQDEIRWLDHTYLLYSEERTYLRGKGFAKGRKLVVFRQLITTTKKSFDVLKAFHRLDHKIEHIPEEFQDALVYELDKLVNAHEKLLLSLKGRIKQTHKQALRRVETPDVPLIVDRLMNEYEHGYDKDRLIFLPLAAQLMEYHYQLEKLKRLLKSYQKNTQNEYIQTGIK</sequence>
<evidence type="ECO:0000256" key="4">
    <source>
        <dbReference type="ARBA" id="ARBA00022989"/>
    </source>
</evidence>
<feature type="transmembrane region" description="Helical" evidence="6">
    <location>
        <begin position="126"/>
        <end position="144"/>
    </location>
</feature>
<dbReference type="Pfam" id="PF06081">
    <property type="entry name" value="ArAE_1"/>
    <property type="match status" value="1"/>
</dbReference>
<evidence type="ECO:0000256" key="2">
    <source>
        <dbReference type="ARBA" id="ARBA00022475"/>
    </source>
</evidence>
<dbReference type="OrthoDB" id="1653617at2"/>
<organism evidence="7 8">
    <name type="scientific">Salimicrobium halophilum</name>
    <dbReference type="NCBI Taxonomy" id="86666"/>
    <lineage>
        <taxon>Bacteria</taxon>
        <taxon>Bacillati</taxon>
        <taxon>Bacillota</taxon>
        <taxon>Bacilli</taxon>
        <taxon>Bacillales</taxon>
        <taxon>Bacillaceae</taxon>
        <taxon>Salimicrobium</taxon>
    </lineage>
</organism>
<comment type="subcellular location">
    <subcellularLocation>
        <location evidence="1">Cell membrane</location>
        <topology evidence="1">Multi-pass membrane protein</topology>
    </subcellularLocation>
</comment>
<feature type="transmembrane region" description="Helical" evidence="6">
    <location>
        <begin position="60"/>
        <end position="87"/>
    </location>
</feature>
<dbReference type="EMBL" id="FNEV01000019">
    <property type="protein sequence ID" value="SDJ81792.1"/>
    <property type="molecule type" value="Genomic_DNA"/>
</dbReference>
<proteinExistence type="predicted"/>
<dbReference type="GO" id="GO:0005886">
    <property type="term" value="C:plasma membrane"/>
    <property type="evidence" value="ECO:0007669"/>
    <property type="project" value="UniProtKB-SubCell"/>
</dbReference>
<dbReference type="STRING" id="86666.SAMN04490247_3325"/>
<evidence type="ECO:0000256" key="6">
    <source>
        <dbReference type="SAM" id="Phobius"/>
    </source>
</evidence>
<protein>
    <submittedName>
        <fullName evidence="7">Uncharacterized membrane protein YgaE, UPF0421/DUF939 family</fullName>
    </submittedName>
</protein>
<keyword evidence="2" id="KW-1003">Cell membrane</keyword>
<dbReference type="AlphaFoldDB" id="A0A1G8WTS3"/>
<keyword evidence="4 6" id="KW-1133">Transmembrane helix</keyword>
<evidence type="ECO:0000256" key="3">
    <source>
        <dbReference type="ARBA" id="ARBA00022692"/>
    </source>
</evidence>
<dbReference type="Proteomes" id="UP000199225">
    <property type="component" value="Unassembled WGS sequence"/>
</dbReference>
<keyword evidence="3 6" id="KW-0812">Transmembrane</keyword>
<dbReference type="PANTHER" id="PTHR30509:SF27">
    <property type="entry name" value="UPF0421 PROTEIN YGAE"/>
    <property type="match status" value="1"/>
</dbReference>
<accession>A0A1G8WTS3</accession>
<evidence type="ECO:0000313" key="7">
    <source>
        <dbReference type="EMBL" id="SDJ81792.1"/>
    </source>
</evidence>
<evidence type="ECO:0000313" key="8">
    <source>
        <dbReference type="Proteomes" id="UP000199225"/>
    </source>
</evidence>
<name>A0A1G8WTS3_9BACI</name>
<keyword evidence="5 6" id="KW-0472">Membrane</keyword>
<evidence type="ECO:0000256" key="5">
    <source>
        <dbReference type="ARBA" id="ARBA00023136"/>
    </source>
</evidence>
<dbReference type="PANTHER" id="PTHR30509">
    <property type="entry name" value="P-HYDROXYBENZOIC ACID EFFLUX PUMP SUBUNIT-RELATED"/>
    <property type="match status" value="1"/>
</dbReference>
<reference evidence="8" key="1">
    <citation type="submission" date="2016-10" db="EMBL/GenBank/DDBJ databases">
        <authorList>
            <person name="Varghese N."/>
            <person name="Submissions S."/>
        </authorList>
    </citation>
    <scope>NUCLEOTIDE SEQUENCE [LARGE SCALE GENOMIC DNA]</scope>
    <source>
        <strain evidence="8">DSM 4771</strain>
    </source>
</reference>
<keyword evidence="8" id="KW-1185">Reference proteome</keyword>